<gene>
    <name evidence="3" type="primary">LDB17</name>
    <name evidence="3" type="ORF">OHC33_006056</name>
</gene>
<dbReference type="AlphaFoldDB" id="A0AAN8EP50"/>
<comment type="caution">
    <text evidence="3">The sequence shown here is derived from an EMBL/GenBank/DDBJ whole genome shotgun (WGS) entry which is preliminary data.</text>
</comment>
<dbReference type="EMBL" id="JAKLMC020000013">
    <property type="protein sequence ID" value="KAK5952935.1"/>
    <property type="molecule type" value="Genomic_DNA"/>
</dbReference>
<reference evidence="3 4" key="1">
    <citation type="submission" date="2022-12" db="EMBL/GenBank/DDBJ databases">
        <title>Genomic features and morphological characterization of a novel Knufia sp. strain isolated from spacecraft assembly facility.</title>
        <authorList>
            <person name="Teixeira M."/>
            <person name="Chander A.M."/>
            <person name="Stajich J.E."/>
            <person name="Venkateswaran K."/>
        </authorList>
    </citation>
    <scope>NUCLEOTIDE SEQUENCE [LARGE SCALE GENOMIC DNA]</scope>
    <source>
        <strain evidence="3 4">FJI-L2-BK-P2</strain>
    </source>
</reference>
<feature type="domain" description="SPIN90/Ldb17 leucine-rich" evidence="2">
    <location>
        <begin position="187"/>
        <end position="329"/>
    </location>
</feature>
<dbReference type="GO" id="GO:0030479">
    <property type="term" value="C:actin cortical patch"/>
    <property type="evidence" value="ECO:0007669"/>
    <property type="project" value="TreeGrafter"/>
</dbReference>
<dbReference type="InterPro" id="IPR018556">
    <property type="entry name" value="SPIN90/Ldb17_LRD"/>
</dbReference>
<feature type="compositionally biased region" description="Basic and acidic residues" evidence="1">
    <location>
        <begin position="684"/>
        <end position="704"/>
    </location>
</feature>
<dbReference type="InterPro" id="IPR030125">
    <property type="entry name" value="SPIN90/Ldb17"/>
</dbReference>
<feature type="region of interest" description="Disordered" evidence="1">
    <location>
        <begin position="383"/>
        <end position="802"/>
    </location>
</feature>
<feature type="compositionally biased region" description="Basic residues" evidence="1">
    <location>
        <begin position="579"/>
        <end position="588"/>
    </location>
</feature>
<dbReference type="GO" id="GO:0006897">
    <property type="term" value="P:endocytosis"/>
    <property type="evidence" value="ECO:0007669"/>
    <property type="project" value="TreeGrafter"/>
</dbReference>
<proteinExistence type="predicted"/>
<dbReference type="GO" id="GO:0071933">
    <property type="term" value="F:Arp2/3 complex binding"/>
    <property type="evidence" value="ECO:0007669"/>
    <property type="project" value="TreeGrafter"/>
</dbReference>
<feature type="compositionally biased region" description="Basic and acidic residues" evidence="1">
    <location>
        <begin position="775"/>
        <end position="793"/>
    </location>
</feature>
<feature type="compositionally biased region" description="Basic and acidic residues" evidence="1">
    <location>
        <begin position="385"/>
        <end position="399"/>
    </location>
</feature>
<feature type="compositionally biased region" description="Polar residues" evidence="1">
    <location>
        <begin position="427"/>
        <end position="438"/>
    </location>
</feature>
<dbReference type="PANTHER" id="PTHR13357:SF1">
    <property type="entry name" value="NCK-INTERACTING PROTEIN WITH SH3 DOMAIN"/>
    <property type="match status" value="1"/>
</dbReference>
<protein>
    <submittedName>
        <fullName evidence="3">Pre-rRNA processing</fullName>
    </submittedName>
</protein>
<organism evidence="3 4">
    <name type="scientific">Knufia fluminis</name>
    <dbReference type="NCBI Taxonomy" id="191047"/>
    <lineage>
        <taxon>Eukaryota</taxon>
        <taxon>Fungi</taxon>
        <taxon>Dikarya</taxon>
        <taxon>Ascomycota</taxon>
        <taxon>Pezizomycotina</taxon>
        <taxon>Eurotiomycetes</taxon>
        <taxon>Chaetothyriomycetidae</taxon>
        <taxon>Chaetothyriales</taxon>
        <taxon>Trichomeriaceae</taxon>
        <taxon>Knufia</taxon>
    </lineage>
</organism>
<dbReference type="GO" id="GO:0051666">
    <property type="term" value="P:actin cortical patch localization"/>
    <property type="evidence" value="ECO:0007669"/>
    <property type="project" value="TreeGrafter"/>
</dbReference>
<feature type="compositionally biased region" description="Basic and acidic residues" evidence="1">
    <location>
        <begin position="589"/>
        <end position="607"/>
    </location>
</feature>
<dbReference type="GO" id="GO:0000147">
    <property type="term" value="P:actin cortical patch assembly"/>
    <property type="evidence" value="ECO:0007669"/>
    <property type="project" value="TreeGrafter"/>
</dbReference>
<evidence type="ECO:0000313" key="3">
    <source>
        <dbReference type="EMBL" id="KAK5952935.1"/>
    </source>
</evidence>
<feature type="compositionally biased region" description="Acidic residues" evidence="1">
    <location>
        <begin position="536"/>
        <end position="545"/>
    </location>
</feature>
<feature type="compositionally biased region" description="Basic and acidic residues" evidence="1">
    <location>
        <begin position="665"/>
        <end position="674"/>
    </location>
</feature>
<name>A0AAN8EP50_9EURO</name>
<feature type="compositionally biased region" description="Pro residues" evidence="1">
    <location>
        <begin position="406"/>
        <end position="415"/>
    </location>
</feature>
<keyword evidence="4" id="KW-1185">Reference proteome</keyword>
<accession>A0AAN8EP50</accession>
<dbReference type="SUPFAM" id="SSF48371">
    <property type="entry name" value="ARM repeat"/>
    <property type="match status" value="1"/>
</dbReference>
<feature type="compositionally biased region" description="Polar residues" evidence="1">
    <location>
        <begin position="612"/>
        <end position="623"/>
    </location>
</feature>
<evidence type="ECO:0000256" key="1">
    <source>
        <dbReference type="SAM" id="MobiDB-lite"/>
    </source>
</evidence>
<dbReference type="InterPro" id="IPR016024">
    <property type="entry name" value="ARM-type_fold"/>
</dbReference>
<evidence type="ECO:0000259" key="2">
    <source>
        <dbReference type="Pfam" id="PF09431"/>
    </source>
</evidence>
<dbReference type="Proteomes" id="UP001316803">
    <property type="component" value="Unassembled WGS sequence"/>
</dbReference>
<sequence length="802" mass="91205">MEAETRQHDEVPTADEFWAEIESVLAKQCETHDHIDDSLRSYLALLEAHHREYVDSDDHLAHCAYLLYASPLFTQHASYIRQQLVYCLLQEEDVNVLRIAVTFLLADARENEQTFEMLNKEGTFPRLVELVAHPREHEEQLHRTLMELMYEVARIQKITNDDLTCINDDFVCGLFDIIEQVSDDVNDPYHYPVIRLLLVLNEQFMVAAHDPAVLSKKSMPLTNKVVKVLSSHGNRYKTFGENIILLINREDETSLQLLTLKLMYLLFTTPPTYEYFYTNDLRVLVDILVRNLLDLPEYAAALRHTYLRVLYPLLEHTQLQYPPYYKREEIRKLLALLCGDRVENEDGSPPVGAGWNHFEDVDETTRRLVRRCQTVSWLSDPETSELVHVESPTEERTSEPDSPVSPSKPKPPQLPAPRKLRKRDSSKGSTLTIGQFLSPQLEAARQSSVSMAEMAQQKEKPGVITPSRNPSVKQGLRQAMFAKKEKPPPPKARRSGFMRPKAQPASTELEVTRLGVPEKTHTPAAQRNEAERYEDAVEEQEEEEVAMEKIGVQDEAKAVPTAAEEIRKPAPKKPPPAPKARRGWRMRKSRDGNEMEEERKEEKKEPGRFSVNMPSINTNVTSPFSPPAEGVPESSPFSPVKEKTLDPLNTARSPMSPESNGPKRSVSDAMHRAQEQATQQVEECLEHTHLSEDGNHLHTVKEESSNGEGTRKSSHPIRTSSLQQPQSVNRGGSESPTLQRTVLAPPGQAPIRGVPGPRVELEKSPFLSDDEEEKETVRDVPAERPRMKTKESWEDFDVDHED</sequence>
<evidence type="ECO:0000313" key="4">
    <source>
        <dbReference type="Proteomes" id="UP001316803"/>
    </source>
</evidence>
<dbReference type="PANTHER" id="PTHR13357">
    <property type="entry name" value="SH3 ADAPTER PROTEIN SPIN90 NCK INTERACTING PROTEIN WITH SH3 DOMAIN"/>
    <property type="match status" value="1"/>
</dbReference>
<feature type="compositionally biased region" description="Polar residues" evidence="1">
    <location>
        <begin position="650"/>
        <end position="659"/>
    </location>
</feature>
<dbReference type="Pfam" id="PF09431">
    <property type="entry name" value="SPIN90_LRD"/>
    <property type="match status" value="1"/>
</dbReference>
<feature type="compositionally biased region" description="Polar residues" evidence="1">
    <location>
        <begin position="716"/>
        <end position="740"/>
    </location>
</feature>